<dbReference type="EMBL" id="VTEH01000005">
    <property type="protein sequence ID" value="TYR75790.1"/>
    <property type="molecule type" value="Genomic_DNA"/>
</dbReference>
<keyword evidence="2" id="KW-0808">Transferase</keyword>
<feature type="domain" description="N-acetyltransferase" evidence="1">
    <location>
        <begin position="1"/>
        <end position="160"/>
    </location>
</feature>
<dbReference type="RefSeq" id="WP_148946536.1">
    <property type="nucleotide sequence ID" value="NZ_JBNIKK010000001.1"/>
</dbReference>
<evidence type="ECO:0000313" key="3">
    <source>
        <dbReference type="Proteomes" id="UP000323317"/>
    </source>
</evidence>
<reference evidence="2 3" key="1">
    <citation type="submission" date="2019-08" db="EMBL/GenBank/DDBJ databases">
        <title>Bacillus genomes from the desert of Cuatro Cienegas, Coahuila.</title>
        <authorList>
            <person name="Olmedo-Alvarez G."/>
        </authorList>
    </citation>
    <scope>NUCLEOTIDE SEQUENCE [LARGE SCALE GENOMIC DNA]</scope>
    <source>
        <strain evidence="2 3">CH40_1T</strain>
    </source>
</reference>
<sequence>MAAVKNEFLQENELVTVSRDLKSEGVTRSEEYLKLCIMEVKEGKRIVFAAKTEEKTTAGISHLLLTSKYPGFREENIPEINDLIVVTKQRGEGIGAKLLYAQEEYAKDQGFHSIGLCVGLYGDFGPAQRLYAKSGYIPDGKGVVYDYQPAAPGEMVRLDDELNLCLIKFLR</sequence>
<organism evidence="2 3">
    <name type="scientific">Rossellomorea vietnamensis</name>
    <dbReference type="NCBI Taxonomy" id="218284"/>
    <lineage>
        <taxon>Bacteria</taxon>
        <taxon>Bacillati</taxon>
        <taxon>Bacillota</taxon>
        <taxon>Bacilli</taxon>
        <taxon>Bacillales</taxon>
        <taxon>Bacillaceae</taxon>
        <taxon>Rossellomorea</taxon>
    </lineage>
</organism>
<name>A0A5D4KG36_9BACI</name>
<comment type="caution">
    <text evidence="2">The sequence shown here is derived from an EMBL/GenBank/DDBJ whole genome shotgun (WGS) entry which is preliminary data.</text>
</comment>
<dbReference type="CDD" id="cd04301">
    <property type="entry name" value="NAT_SF"/>
    <property type="match status" value="1"/>
</dbReference>
<evidence type="ECO:0000313" key="2">
    <source>
        <dbReference type="EMBL" id="TYR75790.1"/>
    </source>
</evidence>
<protein>
    <submittedName>
        <fullName evidence="2">GNAT family N-acetyltransferase</fullName>
    </submittedName>
</protein>
<dbReference type="InterPro" id="IPR000182">
    <property type="entry name" value="GNAT_dom"/>
</dbReference>
<accession>A0A5D4KG36</accession>
<evidence type="ECO:0000259" key="1">
    <source>
        <dbReference type="PROSITE" id="PS51186"/>
    </source>
</evidence>
<proteinExistence type="predicted"/>
<dbReference type="GO" id="GO:0016747">
    <property type="term" value="F:acyltransferase activity, transferring groups other than amino-acyl groups"/>
    <property type="evidence" value="ECO:0007669"/>
    <property type="project" value="InterPro"/>
</dbReference>
<dbReference type="Proteomes" id="UP000323317">
    <property type="component" value="Unassembled WGS sequence"/>
</dbReference>
<dbReference type="Gene3D" id="3.40.630.30">
    <property type="match status" value="1"/>
</dbReference>
<dbReference type="AlphaFoldDB" id="A0A5D4KG36"/>
<gene>
    <name evidence="2" type="ORF">FZC79_09215</name>
</gene>
<dbReference type="PROSITE" id="PS51186">
    <property type="entry name" value="GNAT"/>
    <property type="match status" value="1"/>
</dbReference>
<dbReference type="Pfam" id="PF00583">
    <property type="entry name" value="Acetyltransf_1"/>
    <property type="match status" value="1"/>
</dbReference>
<dbReference type="SUPFAM" id="SSF55729">
    <property type="entry name" value="Acyl-CoA N-acyltransferases (Nat)"/>
    <property type="match status" value="1"/>
</dbReference>
<dbReference type="InterPro" id="IPR016181">
    <property type="entry name" value="Acyl_CoA_acyltransferase"/>
</dbReference>